<feature type="compositionally biased region" description="Basic and acidic residues" evidence="11">
    <location>
        <begin position="790"/>
        <end position="808"/>
    </location>
</feature>
<evidence type="ECO:0000256" key="10">
    <source>
        <dbReference type="ARBA" id="ARBA00031499"/>
    </source>
</evidence>
<dbReference type="AlphaFoldDB" id="A0A9P4YQL3"/>
<dbReference type="OrthoDB" id="438179at2759"/>
<keyword evidence="3" id="KW-0436">Ligase</keyword>
<protein>
    <recommendedName>
        <fullName evidence="2">cysteine--tRNA ligase</fullName>
        <ecNumber evidence="2">6.1.1.16</ecNumber>
    </recommendedName>
    <alternativeName>
        <fullName evidence="10">Cysteinyl-tRNA synthetase</fullName>
    </alternativeName>
</protein>
<dbReference type="GO" id="GO:0005524">
    <property type="term" value="F:ATP binding"/>
    <property type="evidence" value="ECO:0007669"/>
    <property type="project" value="UniProtKB-KW"/>
</dbReference>
<evidence type="ECO:0000256" key="8">
    <source>
        <dbReference type="ARBA" id="ARBA00022917"/>
    </source>
</evidence>
<evidence type="ECO:0000313" key="14">
    <source>
        <dbReference type="Proteomes" id="UP000749293"/>
    </source>
</evidence>
<keyword evidence="8" id="KW-0648">Protein biosynthesis</keyword>
<keyword evidence="5" id="KW-0547">Nucleotide-binding</keyword>
<dbReference type="PANTHER" id="PTHR10890:SF3">
    <property type="entry name" value="CYSTEINE--TRNA LIGASE, CYTOPLASMIC"/>
    <property type="match status" value="1"/>
</dbReference>
<evidence type="ECO:0000256" key="7">
    <source>
        <dbReference type="ARBA" id="ARBA00022840"/>
    </source>
</evidence>
<dbReference type="InterPro" id="IPR014729">
    <property type="entry name" value="Rossmann-like_a/b/a_fold"/>
</dbReference>
<keyword evidence="14" id="KW-1185">Reference proteome</keyword>
<comment type="caution">
    <text evidence="13">The sequence shown here is derived from an EMBL/GenBank/DDBJ whole genome shotgun (WGS) entry which is preliminary data.</text>
</comment>
<dbReference type="InterPro" id="IPR009080">
    <property type="entry name" value="tRNAsynth_Ia_anticodon-bd"/>
</dbReference>
<dbReference type="InterPro" id="IPR024909">
    <property type="entry name" value="Cys-tRNA/MSH_ligase"/>
</dbReference>
<dbReference type="PRINTS" id="PR00983">
    <property type="entry name" value="TRNASYNTHCYS"/>
</dbReference>
<evidence type="ECO:0000259" key="12">
    <source>
        <dbReference type="Pfam" id="PF01406"/>
    </source>
</evidence>
<dbReference type="EC" id="6.1.1.16" evidence="2"/>
<dbReference type="EMBL" id="JAANYQ010000015">
    <property type="protein sequence ID" value="KAF4120762.1"/>
    <property type="molecule type" value="Genomic_DNA"/>
</dbReference>
<dbReference type="InterPro" id="IPR015803">
    <property type="entry name" value="Cys-tRNA-ligase"/>
</dbReference>
<dbReference type="NCBIfam" id="TIGR00435">
    <property type="entry name" value="cysS"/>
    <property type="match status" value="1"/>
</dbReference>
<keyword evidence="7" id="KW-0067">ATP-binding</keyword>
<feature type="region of interest" description="Disordered" evidence="11">
    <location>
        <begin position="724"/>
        <end position="808"/>
    </location>
</feature>
<dbReference type="GeneID" id="55968996"/>
<keyword evidence="4" id="KW-0479">Metal-binding</keyword>
<dbReference type="SUPFAM" id="SSF52374">
    <property type="entry name" value="Nucleotidylyl transferase"/>
    <property type="match status" value="1"/>
</dbReference>
<name>A0A9P4YQL3_9HYPO</name>
<feature type="domain" description="tRNA synthetases class I catalytic" evidence="12">
    <location>
        <begin position="24"/>
        <end position="453"/>
    </location>
</feature>
<dbReference type="PANTHER" id="PTHR10890">
    <property type="entry name" value="CYSTEINYL-TRNA SYNTHETASE"/>
    <property type="match status" value="1"/>
</dbReference>
<evidence type="ECO:0000256" key="6">
    <source>
        <dbReference type="ARBA" id="ARBA00022833"/>
    </source>
</evidence>
<proteinExistence type="inferred from homology"/>
<dbReference type="GO" id="GO:0046872">
    <property type="term" value="F:metal ion binding"/>
    <property type="evidence" value="ECO:0007669"/>
    <property type="project" value="UniProtKB-KW"/>
</dbReference>
<evidence type="ECO:0000313" key="13">
    <source>
        <dbReference type="EMBL" id="KAF4120762.1"/>
    </source>
</evidence>
<sequence length="808" mass="89156">MASATASSPLKLYNSLKPGNPDIFVPIEQGKISWYACGPTVYDKSHLGHARNYVSTDIIRRILLHYFGYKVKFVMNITDIDDKIIIKARRQRLLDLEKKKPYSSDDLRALALSAFQAYAKSSLPLLLSGAEDKLTETDYAGRRDAAYGNVLTGGTLTGQGKPGDDEAKVKMHLGNMDAAAEAIKSGKVFPGADEILLPYLDSLYKETIDTADQTMFTDLTKSMEELFTADMDALNVMRPNVITRVTEYVPQIVKFVEGIVAKGFAYEAEGSVYFDIGAFEKAGNTYARLRPEVRNDESLQEEGEGSLSKNLGGKRGAGDFALWKKSKAGEPFWPSPWGEGRPGWHIECSVMASDVLGERMDIHSGGIDLAFPHHDNELAQSEAYFCDHTKGEHTWVNYFLHMGHLSISGSKMSKSLKNFQTIEDALATTYTARSMRTVFLMGKWNDGVEISPDMRAQADNWETTISNFFTNTKSWLAEADITSGVKSLTVDSDKKATGGLPAELEQAKSELHAALLNSFDTPKAMLVILKLVNATNVYLKDNKDVDLTEVEAIARWITKIVGIFGLDANAEAPYDGIGWASAISADVEPKTAVEPYAAVVSRVKADVSALGLTNADAMPALLAHDPVPEFQKLADAGSRDLEKLALPYLRTVSSIRDELRRAVSSQTPDVKKALLVLTDRIRDQDLTNLGVYLDDRPDDQPSLIKFIPASELIAAREEKAAQAAEKARKKEEARLAREKAEQEAIEKAKTPPQDLFKNDERYGAWDDNGLPTKMKDGSDVPKSQSKQHKKAWDKQKKAHDDLKAKGLL</sequence>
<gene>
    <name evidence="13" type="ORF">GMORB2_2766</name>
</gene>
<dbReference type="GO" id="GO:0005737">
    <property type="term" value="C:cytoplasm"/>
    <property type="evidence" value="ECO:0007669"/>
    <property type="project" value="TreeGrafter"/>
</dbReference>
<keyword evidence="6" id="KW-0862">Zinc</keyword>
<evidence type="ECO:0000256" key="9">
    <source>
        <dbReference type="ARBA" id="ARBA00023146"/>
    </source>
</evidence>
<dbReference type="Pfam" id="PF01406">
    <property type="entry name" value="tRNA-synt_1e"/>
    <property type="match status" value="1"/>
</dbReference>
<accession>A0A9P4YQL3</accession>
<dbReference type="GO" id="GO:0006423">
    <property type="term" value="P:cysteinyl-tRNA aminoacylation"/>
    <property type="evidence" value="ECO:0007669"/>
    <property type="project" value="InterPro"/>
</dbReference>
<dbReference type="SUPFAM" id="SSF47323">
    <property type="entry name" value="Anticodon-binding domain of a subclass of class I aminoacyl-tRNA synthetases"/>
    <property type="match status" value="1"/>
</dbReference>
<dbReference type="InterPro" id="IPR032678">
    <property type="entry name" value="tRNA-synt_1_cat_dom"/>
</dbReference>
<evidence type="ECO:0000256" key="3">
    <source>
        <dbReference type="ARBA" id="ARBA00022598"/>
    </source>
</evidence>
<evidence type="ECO:0000256" key="4">
    <source>
        <dbReference type="ARBA" id="ARBA00022723"/>
    </source>
</evidence>
<reference evidence="13" key="1">
    <citation type="submission" date="2020-03" db="EMBL/GenBank/DDBJ databases">
        <title>Site-based positive gene gene selection in Geosmithia morbida across the United States reveals a broad range of putative effectors and factors for local host and environmental adapation.</title>
        <authorList>
            <person name="Onufrak A."/>
            <person name="Murdoch R.W."/>
            <person name="Gazis R."/>
            <person name="Huff M."/>
            <person name="Staton M."/>
            <person name="Klingeman W."/>
            <person name="Hadziabdic D."/>
        </authorList>
    </citation>
    <scope>NUCLEOTIDE SEQUENCE</scope>
    <source>
        <strain evidence="13">1262</strain>
    </source>
</reference>
<dbReference type="HAMAP" id="MF_00041">
    <property type="entry name" value="Cys_tRNA_synth"/>
    <property type="match status" value="1"/>
</dbReference>
<evidence type="ECO:0000256" key="5">
    <source>
        <dbReference type="ARBA" id="ARBA00022741"/>
    </source>
</evidence>
<dbReference type="Gene3D" id="3.40.50.620">
    <property type="entry name" value="HUPs"/>
    <property type="match status" value="2"/>
</dbReference>
<keyword evidence="9" id="KW-0030">Aminoacyl-tRNA synthetase</keyword>
<feature type="compositionally biased region" description="Basic and acidic residues" evidence="11">
    <location>
        <begin position="724"/>
        <end position="749"/>
    </location>
</feature>
<evidence type="ECO:0000256" key="1">
    <source>
        <dbReference type="ARBA" id="ARBA00001947"/>
    </source>
</evidence>
<comment type="cofactor">
    <cofactor evidence="1">
        <name>Zn(2+)</name>
        <dbReference type="ChEBI" id="CHEBI:29105"/>
    </cofactor>
</comment>
<dbReference type="GO" id="GO:0004817">
    <property type="term" value="F:cysteine-tRNA ligase activity"/>
    <property type="evidence" value="ECO:0007669"/>
    <property type="project" value="UniProtKB-EC"/>
</dbReference>
<evidence type="ECO:0000256" key="11">
    <source>
        <dbReference type="SAM" id="MobiDB-lite"/>
    </source>
</evidence>
<evidence type="ECO:0000256" key="2">
    <source>
        <dbReference type="ARBA" id="ARBA00012832"/>
    </source>
</evidence>
<dbReference type="RefSeq" id="XP_035319414.1">
    <property type="nucleotide sequence ID" value="XM_035464744.1"/>
</dbReference>
<organism evidence="13 14">
    <name type="scientific">Geosmithia morbida</name>
    <dbReference type="NCBI Taxonomy" id="1094350"/>
    <lineage>
        <taxon>Eukaryota</taxon>
        <taxon>Fungi</taxon>
        <taxon>Dikarya</taxon>
        <taxon>Ascomycota</taxon>
        <taxon>Pezizomycotina</taxon>
        <taxon>Sordariomycetes</taxon>
        <taxon>Hypocreomycetidae</taxon>
        <taxon>Hypocreales</taxon>
        <taxon>Bionectriaceae</taxon>
        <taxon>Geosmithia</taxon>
    </lineage>
</organism>
<dbReference type="Proteomes" id="UP000749293">
    <property type="component" value="Unassembled WGS sequence"/>
</dbReference>